<keyword evidence="1" id="KW-0732">Signal</keyword>
<evidence type="ECO:0000313" key="2">
    <source>
        <dbReference type="EMBL" id="CAK0769455.1"/>
    </source>
</evidence>
<reference evidence="2 3" key="1">
    <citation type="submission" date="2023-10" db="EMBL/GenBank/DDBJ databases">
        <authorList>
            <person name="Maclean D."/>
            <person name="Macfadyen A."/>
        </authorList>
    </citation>
    <scope>NUCLEOTIDE SEQUENCE [LARGE SCALE GENOMIC DNA]</scope>
</reference>
<feature type="chain" id="PRO_5043886345" description="Extracellular protein" evidence="1">
    <location>
        <begin position="22"/>
        <end position="150"/>
    </location>
</feature>
<proteinExistence type="predicted"/>
<comment type="caution">
    <text evidence="2">The sequence shown here is derived from an EMBL/GenBank/DDBJ whole genome shotgun (WGS) entry which is preliminary data.</text>
</comment>
<keyword evidence="3" id="KW-1185">Reference proteome</keyword>
<feature type="signal peptide" evidence="1">
    <location>
        <begin position="1"/>
        <end position="21"/>
    </location>
</feature>
<dbReference type="AlphaFoldDB" id="A0AAV1I3P5"/>
<name>A0AAV1I3P5_9CHLO</name>
<accession>A0AAV1I3P5</accession>
<dbReference type="Proteomes" id="UP001314263">
    <property type="component" value="Unassembled WGS sequence"/>
</dbReference>
<sequence>MKFPTAYTLAISALLAPTALTAPVNDDPSDSWAVKAALAGLKALSQSQLAYTLAQAATSQNAMFTSNCPEKYDRGVGFIPGVCGMSDTPPCAVHSQTTDNGDYTTTTVTTDSIITCPTGYIMDHGLCYVPCAWHYHGLLTMCIRNNSDCS</sequence>
<evidence type="ECO:0008006" key="4">
    <source>
        <dbReference type="Google" id="ProtNLM"/>
    </source>
</evidence>
<evidence type="ECO:0000313" key="3">
    <source>
        <dbReference type="Proteomes" id="UP001314263"/>
    </source>
</evidence>
<evidence type="ECO:0000256" key="1">
    <source>
        <dbReference type="SAM" id="SignalP"/>
    </source>
</evidence>
<protein>
    <recommendedName>
        <fullName evidence="4">Extracellular protein</fullName>
    </recommendedName>
</protein>
<gene>
    <name evidence="2" type="ORF">CVIRNUC_003668</name>
</gene>
<dbReference type="EMBL" id="CAUYUE010000004">
    <property type="protein sequence ID" value="CAK0769455.1"/>
    <property type="molecule type" value="Genomic_DNA"/>
</dbReference>
<organism evidence="2 3">
    <name type="scientific">Coccomyxa viridis</name>
    <dbReference type="NCBI Taxonomy" id="1274662"/>
    <lineage>
        <taxon>Eukaryota</taxon>
        <taxon>Viridiplantae</taxon>
        <taxon>Chlorophyta</taxon>
        <taxon>core chlorophytes</taxon>
        <taxon>Trebouxiophyceae</taxon>
        <taxon>Trebouxiophyceae incertae sedis</taxon>
        <taxon>Coccomyxaceae</taxon>
        <taxon>Coccomyxa</taxon>
    </lineage>
</organism>